<evidence type="ECO:0000256" key="9">
    <source>
        <dbReference type="ARBA" id="ARBA00023239"/>
    </source>
</evidence>
<evidence type="ECO:0000256" key="1">
    <source>
        <dbReference type="ARBA" id="ARBA00001947"/>
    </source>
</evidence>
<reference evidence="11" key="1">
    <citation type="submission" date="2017-01" db="EMBL/GenBank/DDBJ databases">
        <authorList>
            <person name="Wang Y."/>
            <person name="White M."/>
            <person name="Kvist S."/>
            <person name="Moncalvo J.-M."/>
        </authorList>
    </citation>
    <scope>NUCLEOTIDE SEQUENCE [LARGE SCALE GENOMIC DNA]</scope>
    <source>
        <strain evidence="11">ID-206-W2</strain>
    </source>
</reference>
<comment type="cofactor">
    <cofactor evidence="1">
        <name>Zn(2+)</name>
        <dbReference type="ChEBI" id="CHEBI:29105"/>
    </cofactor>
</comment>
<gene>
    <name evidence="10" type="ORF">AYI69_g8216</name>
</gene>
<dbReference type="PROSITE" id="PS00988">
    <property type="entry name" value="PTPS_2"/>
    <property type="match status" value="1"/>
</dbReference>
<organism evidence="10 11">
    <name type="scientific">Smittium culicis</name>
    <dbReference type="NCBI Taxonomy" id="133412"/>
    <lineage>
        <taxon>Eukaryota</taxon>
        <taxon>Fungi</taxon>
        <taxon>Fungi incertae sedis</taxon>
        <taxon>Zoopagomycota</taxon>
        <taxon>Kickxellomycotina</taxon>
        <taxon>Harpellomycetes</taxon>
        <taxon>Harpellales</taxon>
        <taxon>Legeriomycetaceae</taxon>
        <taxon>Smittium</taxon>
    </lineage>
</organism>
<comment type="similarity">
    <text evidence="3">Belongs to the PTPS family.</text>
</comment>
<comment type="pathway">
    <text evidence="2">Cofactor biosynthesis; tetrahydrobiopterin biosynthesis; tetrahydrobiopterin from 7,8-dihydroneopterin triphosphate: step 1/3.</text>
</comment>
<dbReference type="InterPro" id="IPR007115">
    <property type="entry name" value="6-PTP_synth/QueD"/>
</dbReference>
<dbReference type="UniPathway" id="UPA00849">
    <property type="reaction ID" value="UER00819"/>
</dbReference>
<dbReference type="EC" id="4.2.3.12" evidence="4"/>
<dbReference type="InterPro" id="IPR022469">
    <property type="entry name" value="PTPS_His_AS"/>
</dbReference>
<proteinExistence type="inferred from homology"/>
<keyword evidence="7" id="KW-0862">Zinc</keyword>
<dbReference type="GO" id="GO:0006729">
    <property type="term" value="P:tetrahydrobiopterin biosynthetic process"/>
    <property type="evidence" value="ECO:0007669"/>
    <property type="project" value="UniProtKB-UniPathway"/>
</dbReference>
<dbReference type="GO" id="GO:0005739">
    <property type="term" value="C:mitochondrion"/>
    <property type="evidence" value="ECO:0007669"/>
    <property type="project" value="TreeGrafter"/>
</dbReference>
<evidence type="ECO:0000256" key="6">
    <source>
        <dbReference type="ARBA" id="ARBA00022723"/>
    </source>
</evidence>
<evidence type="ECO:0000313" key="11">
    <source>
        <dbReference type="Proteomes" id="UP000187429"/>
    </source>
</evidence>
<name>A0A1R1XL85_9FUNG</name>
<evidence type="ECO:0000256" key="7">
    <source>
        <dbReference type="ARBA" id="ARBA00022833"/>
    </source>
</evidence>
<dbReference type="Gene3D" id="3.30.479.10">
    <property type="entry name" value="6-pyruvoyl tetrahydropterin synthase/QueD"/>
    <property type="match status" value="1"/>
</dbReference>
<sequence length="101" mass="11554">MTNGTRIATFSRKESFSSAHRLNSIHFNAEQNKNIYGKCNHVNSHGHNYELKVTIMGEIDPCTGMCFDLAVLKKEIKSRVLDLVDHKNLDLDVEFFKSTPR</sequence>
<evidence type="ECO:0000256" key="5">
    <source>
        <dbReference type="ARBA" id="ARBA00015587"/>
    </source>
</evidence>
<evidence type="ECO:0000256" key="3">
    <source>
        <dbReference type="ARBA" id="ARBA00009164"/>
    </source>
</evidence>
<dbReference type="GO" id="GO:0003874">
    <property type="term" value="F:6-pyruvoyltetrahydropterin synthase activity"/>
    <property type="evidence" value="ECO:0007669"/>
    <property type="project" value="UniProtKB-EC"/>
</dbReference>
<dbReference type="SUPFAM" id="SSF55620">
    <property type="entry name" value="Tetrahydrobiopterin biosynthesis enzymes-like"/>
    <property type="match status" value="1"/>
</dbReference>
<keyword evidence="8" id="KW-0783">Tetrahydrobiopterin biosynthesis</keyword>
<keyword evidence="9" id="KW-0456">Lyase</keyword>
<keyword evidence="6" id="KW-0479">Metal-binding</keyword>
<evidence type="ECO:0000313" key="10">
    <source>
        <dbReference type="EMBL" id="OMJ15370.1"/>
    </source>
</evidence>
<evidence type="ECO:0000256" key="4">
    <source>
        <dbReference type="ARBA" id="ARBA00013100"/>
    </source>
</evidence>
<dbReference type="PANTHER" id="PTHR12589">
    <property type="entry name" value="PYRUVOYL TETRAHYDROBIOPTERIN SYNTHASE"/>
    <property type="match status" value="1"/>
</dbReference>
<dbReference type="OrthoDB" id="14045at2759"/>
<dbReference type="GO" id="GO:0046872">
    <property type="term" value="F:metal ion binding"/>
    <property type="evidence" value="ECO:0007669"/>
    <property type="project" value="UniProtKB-KW"/>
</dbReference>
<protein>
    <recommendedName>
        <fullName evidence="5">6-pyruvoyl tetrahydrobiopterin synthase</fullName>
        <ecNumber evidence="4">4.2.3.12</ecNumber>
    </recommendedName>
</protein>
<dbReference type="InterPro" id="IPR038418">
    <property type="entry name" value="6-PTP_synth/QueD_sf"/>
</dbReference>
<dbReference type="Pfam" id="PF01242">
    <property type="entry name" value="PTPS"/>
    <property type="match status" value="1"/>
</dbReference>
<dbReference type="EMBL" id="LSSM01004281">
    <property type="protein sequence ID" value="OMJ15370.1"/>
    <property type="molecule type" value="Genomic_DNA"/>
</dbReference>
<keyword evidence="11" id="KW-1185">Reference proteome</keyword>
<dbReference type="AlphaFoldDB" id="A0A1R1XL85"/>
<dbReference type="PANTHER" id="PTHR12589:SF7">
    <property type="entry name" value="6-PYRUVOYL TETRAHYDROBIOPTERIN SYNTHASE"/>
    <property type="match status" value="1"/>
</dbReference>
<comment type="caution">
    <text evidence="10">The sequence shown here is derived from an EMBL/GenBank/DDBJ whole genome shotgun (WGS) entry which is preliminary data.</text>
</comment>
<dbReference type="Proteomes" id="UP000187429">
    <property type="component" value="Unassembled WGS sequence"/>
</dbReference>
<accession>A0A1R1XL85</accession>
<evidence type="ECO:0000256" key="8">
    <source>
        <dbReference type="ARBA" id="ARBA00023007"/>
    </source>
</evidence>
<evidence type="ECO:0000256" key="2">
    <source>
        <dbReference type="ARBA" id="ARBA00005126"/>
    </source>
</evidence>